<dbReference type="AlphaFoldDB" id="A0A0D5NEN4"/>
<dbReference type="PATRIC" id="fig|1126833.4.peg.115"/>
<dbReference type="InterPro" id="IPR019712">
    <property type="entry name" value="YtpB-like"/>
</dbReference>
<sequence>MEGAFLREQGLKAGRVPRGPILLMYRVYKYVLPDVAVQMDALRERASRIPDAELRTQALNSMTEKKFHCQGGAVYAAASLQYRDVLIPLIVALQTISDYLDNLCDRSTSLDEEDFRLLHQSMLDAVNPGTALQDYYALRKERDDCGYLHHLVQMCQQSVARLPSYNKVRPYVTELVGLYGDLQVYKHIRKDLREPKLMQWWELHRSRYAHLQWNEFAAATGSTLGMFMLFLAAADAGLTDEQAVQIRDCYFPHLCGLHILLDYLIDQEEDRVGGDLNFCNYYDNSSHVVQRIGDIVRLARQDVTKLPNDRFHRLIIEGLLALYLSDPKVSGQEDVRRVSRSLMKNSPATRMFFFLNSVWIRRRKA</sequence>
<reference evidence="2" key="2">
    <citation type="submission" date="2015-03" db="EMBL/GenBank/DDBJ databases">
        <title>Genome sequence of Paenibacillus beijingensis strain DSM 24997T.</title>
        <authorList>
            <person name="Kwak Y."/>
            <person name="Shin J.-H."/>
        </authorList>
    </citation>
    <scope>NUCLEOTIDE SEQUENCE [LARGE SCALE GENOMIC DNA]</scope>
    <source>
        <strain evidence="2">DSM 24997</strain>
    </source>
</reference>
<dbReference type="HOGENOM" id="CLU_042799_0_0_9"/>
<accession>A0A0D5NEN4</accession>
<evidence type="ECO:0000313" key="2">
    <source>
        <dbReference type="Proteomes" id="UP000032633"/>
    </source>
</evidence>
<gene>
    <name evidence="1" type="ORF">VN24_00490</name>
</gene>
<evidence type="ECO:0000313" key="1">
    <source>
        <dbReference type="EMBL" id="AJY73383.1"/>
    </source>
</evidence>
<dbReference type="STRING" id="1126833.VN24_00490"/>
<dbReference type="Pfam" id="PF10776">
    <property type="entry name" value="DUF2600"/>
    <property type="match status" value="1"/>
</dbReference>
<reference evidence="1 2" key="1">
    <citation type="journal article" date="2015" name="J. Biotechnol.">
        <title>Complete genome sequence of Paenibacillus beijingensis 7188(T) (=DSM 24997(T)), a novel rhizobacterium from jujube garden soil.</title>
        <authorList>
            <person name="Kwak Y."/>
            <person name="Shin J.H."/>
        </authorList>
    </citation>
    <scope>NUCLEOTIDE SEQUENCE [LARGE SCALE GENOMIC DNA]</scope>
    <source>
        <strain evidence="1 2">DSM 24997</strain>
    </source>
</reference>
<dbReference type="EMBL" id="CP011058">
    <property type="protein sequence ID" value="AJY73383.1"/>
    <property type="molecule type" value="Genomic_DNA"/>
</dbReference>
<organism evidence="1 2">
    <name type="scientific">Paenibacillus beijingensis</name>
    <dbReference type="NCBI Taxonomy" id="1126833"/>
    <lineage>
        <taxon>Bacteria</taxon>
        <taxon>Bacillati</taxon>
        <taxon>Bacillota</taxon>
        <taxon>Bacilli</taxon>
        <taxon>Bacillales</taxon>
        <taxon>Paenibacillaceae</taxon>
        <taxon>Paenibacillus</taxon>
    </lineage>
</organism>
<name>A0A0D5NEN4_9BACL</name>
<dbReference type="KEGG" id="pbj:VN24_00490"/>
<dbReference type="OrthoDB" id="2371262at2"/>
<dbReference type="Proteomes" id="UP000032633">
    <property type="component" value="Chromosome"/>
</dbReference>
<proteinExistence type="predicted"/>
<keyword evidence="2" id="KW-1185">Reference proteome</keyword>
<protein>
    <submittedName>
        <fullName evidence="1">Tetraprenyl-beta-curcumene synthase</fullName>
    </submittedName>
</protein>